<dbReference type="Pfam" id="PF22322">
    <property type="entry name" value="DUF6973"/>
    <property type="match status" value="1"/>
</dbReference>
<evidence type="ECO:0000313" key="3">
    <source>
        <dbReference type="Proteomes" id="UP000558089"/>
    </source>
</evidence>
<dbReference type="InterPro" id="IPR054246">
    <property type="entry name" value="DUF6973"/>
</dbReference>
<dbReference type="Proteomes" id="UP000558089">
    <property type="component" value="Unassembled WGS sequence"/>
</dbReference>
<dbReference type="RefSeq" id="WP_176618973.1">
    <property type="nucleotide sequence ID" value="NZ_WYET01000001.1"/>
</dbReference>
<accession>A0A850NIG4</accession>
<protein>
    <recommendedName>
        <fullName evidence="1">DUF6973 domain-containing protein</fullName>
    </recommendedName>
</protein>
<dbReference type="AlphaFoldDB" id="A0A850NIG4"/>
<name>A0A850NIG4_9FLAO</name>
<proteinExistence type="predicted"/>
<evidence type="ECO:0000313" key="2">
    <source>
        <dbReference type="EMBL" id="NVN16947.1"/>
    </source>
</evidence>
<sequence length="163" mass="19232">MNLFTVLKRVDFKNILKGVFIGLSRPHFILPTIKATKDCISVSTKNYGKLHHKNGPANAFRHAFWNYLISKRCFKWQNNEEVVLDWAKKVSDWHEDSFPNKKLPREMDLHNNEVGRFIFEQNIEKSEQEVVELLKKMALESTKIDESSVLSEYKNRMVHILEQ</sequence>
<feature type="domain" description="DUF6973" evidence="1">
    <location>
        <begin position="21"/>
        <end position="138"/>
    </location>
</feature>
<evidence type="ECO:0000259" key="1">
    <source>
        <dbReference type="Pfam" id="PF22322"/>
    </source>
</evidence>
<keyword evidence="3" id="KW-1185">Reference proteome</keyword>
<dbReference type="EMBL" id="WYET01000001">
    <property type="protein sequence ID" value="NVN16947.1"/>
    <property type="molecule type" value="Genomic_DNA"/>
</dbReference>
<comment type="caution">
    <text evidence="2">The sequence shown here is derived from an EMBL/GenBank/DDBJ whole genome shotgun (WGS) entry which is preliminary data.</text>
</comment>
<gene>
    <name evidence="2" type="ORF">GUA46_01230</name>
</gene>
<organism evidence="2 3">
    <name type="scientific">Flagellimonas chongwuensis</name>
    <dbReference type="NCBI Taxonomy" id="2697365"/>
    <lineage>
        <taxon>Bacteria</taxon>
        <taxon>Pseudomonadati</taxon>
        <taxon>Bacteroidota</taxon>
        <taxon>Flavobacteriia</taxon>
        <taxon>Flavobacteriales</taxon>
        <taxon>Flavobacteriaceae</taxon>
        <taxon>Flagellimonas</taxon>
    </lineage>
</organism>
<reference evidence="2 3" key="1">
    <citation type="submission" date="2020-01" db="EMBL/GenBank/DDBJ databases">
        <title>Draft Genome Analysis of Muricauda sp. HICW Isolated from coastal seawater of PR China.</title>
        <authorList>
            <person name="Chen M.-X."/>
        </authorList>
    </citation>
    <scope>NUCLEOTIDE SEQUENCE [LARGE SCALE GENOMIC DNA]</scope>
    <source>
        <strain evidence="2 3">HICW</strain>
    </source>
</reference>